<dbReference type="RefSeq" id="WP_091584957.1">
    <property type="nucleotide sequence ID" value="NZ_FMXM01000023.1"/>
</dbReference>
<organism evidence="3 4">
    <name type="scientific">Mesorhizobium qingshengii</name>
    <dbReference type="NCBI Taxonomy" id="1165689"/>
    <lineage>
        <taxon>Bacteria</taxon>
        <taxon>Pseudomonadati</taxon>
        <taxon>Pseudomonadota</taxon>
        <taxon>Alphaproteobacteria</taxon>
        <taxon>Hyphomicrobiales</taxon>
        <taxon>Phyllobacteriaceae</taxon>
        <taxon>Mesorhizobium</taxon>
    </lineage>
</organism>
<dbReference type="OrthoDB" id="5615858at2"/>
<dbReference type="PIRSF" id="PIRSF008459">
    <property type="entry name" value="UCP008459"/>
    <property type="match status" value="1"/>
</dbReference>
<dbReference type="Proteomes" id="UP000198588">
    <property type="component" value="Unassembled WGS sequence"/>
</dbReference>
<dbReference type="EMBL" id="FMXM01000023">
    <property type="protein sequence ID" value="SDA96210.1"/>
    <property type="molecule type" value="Genomic_DNA"/>
</dbReference>
<dbReference type="AlphaFoldDB" id="A0A1G5ZNR2"/>
<feature type="domain" description="A9CJY8-like N-terminal" evidence="2">
    <location>
        <begin position="14"/>
        <end position="55"/>
    </location>
</feature>
<dbReference type="InterPro" id="IPR027795">
    <property type="entry name" value="CASTOR_ACT_dom"/>
</dbReference>
<evidence type="ECO:0000259" key="2">
    <source>
        <dbReference type="Pfam" id="PF21631"/>
    </source>
</evidence>
<dbReference type="InterPro" id="IPR045865">
    <property type="entry name" value="ACT-like_dom_sf"/>
</dbReference>
<dbReference type="Pfam" id="PF21631">
    <property type="entry name" value="A9CJY8-like_N"/>
    <property type="match status" value="1"/>
</dbReference>
<evidence type="ECO:0000313" key="3">
    <source>
        <dbReference type="EMBL" id="SDA96210.1"/>
    </source>
</evidence>
<feature type="domain" description="CASTOR ACT" evidence="1">
    <location>
        <begin position="62"/>
        <end position="119"/>
    </location>
</feature>
<dbReference type="SUPFAM" id="SSF55021">
    <property type="entry name" value="ACT-like"/>
    <property type="match status" value="2"/>
</dbReference>
<gene>
    <name evidence="3" type="ORF">SAMN02927914_05594</name>
</gene>
<dbReference type="PANTHER" id="PTHR31131">
    <property type="entry name" value="CHROMOSOME 1, WHOLE GENOME SHOTGUN SEQUENCE"/>
    <property type="match status" value="1"/>
</dbReference>
<proteinExistence type="predicted"/>
<dbReference type="InterPro" id="IPR051719">
    <property type="entry name" value="CASTOR_mTORC1"/>
</dbReference>
<name>A0A1G5ZNR2_9HYPH</name>
<dbReference type="Gene3D" id="3.30.2130.10">
    <property type="entry name" value="VC0802-like"/>
    <property type="match status" value="1"/>
</dbReference>
<dbReference type="Pfam" id="PF13840">
    <property type="entry name" value="ACT_7"/>
    <property type="match status" value="1"/>
</dbReference>
<evidence type="ECO:0000259" key="1">
    <source>
        <dbReference type="Pfam" id="PF13840"/>
    </source>
</evidence>
<reference evidence="3 4" key="1">
    <citation type="submission" date="2016-10" db="EMBL/GenBank/DDBJ databases">
        <authorList>
            <person name="de Groot N.N."/>
        </authorList>
    </citation>
    <scope>NUCLEOTIDE SEQUENCE [LARGE SCALE GENOMIC DNA]</scope>
    <source>
        <strain evidence="3 4">CGMCC 1.12097</strain>
    </source>
</reference>
<dbReference type="STRING" id="1165689.SAMN02927914_05594"/>
<evidence type="ECO:0000313" key="4">
    <source>
        <dbReference type="Proteomes" id="UP000198588"/>
    </source>
</evidence>
<dbReference type="InterPro" id="IPR016540">
    <property type="entry name" value="UCP008459"/>
</dbReference>
<dbReference type="InterPro" id="IPR049447">
    <property type="entry name" value="A9CJY8-like_N"/>
</dbReference>
<sequence>MTARIRLKQLPRLYAISRLERGDAIPGWADGPGFVSITRTDDELSIVCLQDRVPDAVRQDGDWVAFKFEGPFAFGETGIVLSVIRPLSENGLGIVVVSTFDGDHLLVKATDQAAVRRLLAEAGHTLL</sequence>
<protein>
    <submittedName>
        <fullName evidence="3">Uncharacterized protein</fullName>
    </submittedName>
</protein>
<dbReference type="PANTHER" id="PTHR31131:SF6">
    <property type="entry name" value="CASTOR ACT DOMAIN-CONTAINING PROTEIN"/>
    <property type="match status" value="1"/>
</dbReference>
<accession>A0A1G5ZNR2</accession>